<comment type="caution">
    <text evidence="5">The sequence shown here is derived from an EMBL/GenBank/DDBJ whole genome shotgun (WGS) entry which is preliminary data.</text>
</comment>
<accession>A0ABN1L3H9</accession>
<dbReference type="Gene3D" id="1.10.10.10">
    <property type="entry name" value="Winged helix-like DNA-binding domain superfamily/Winged helix DNA-binding domain"/>
    <property type="match status" value="1"/>
</dbReference>
<dbReference type="RefSeq" id="WP_343814691.1">
    <property type="nucleotide sequence ID" value="NZ_BAAAFA010000001.1"/>
</dbReference>
<feature type="transmembrane region" description="Helical" evidence="3">
    <location>
        <begin position="159"/>
        <end position="177"/>
    </location>
</feature>
<organism evidence="5 6">
    <name type="scientific">Colwellia asteriadis</name>
    <dbReference type="NCBI Taxonomy" id="517723"/>
    <lineage>
        <taxon>Bacteria</taxon>
        <taxon>Pseudomonadati</taxon>
        <taxon>Pseudomonadota</taxon>
        <taxon>Gammaproteobacteria</taxon>
        <taxon>Alteromonadales</taxon>
        <taxon>Colwelliaceae</taxon>
        <taxon>Colwellia</taxon>
    </lineage>
</organism>
<gene>
    <name evidence="5" type="ORF">GCM10009111_05480</name>
</gene>
<evidence type="ECO:0000313" key="6">
    <source>
        <dbReference type="Proteomes" id="UP001500021"/>
    </source>
</evidence>
<dbReference type="SMART" id="SM00862">
    <property type="entry name" value="Trans_reg_C"/>
    <property type="match status" value="1"/>
</dbReference>
<evidence type="ECO:0000313" key="5">
    <source>
        <dbReference type="EMBL" id="GAA0812061.1"/>
    </source>
</evidence>
<dbReference type="CDD" id="cd00383">
    <property type="entry name" value="trans_reg_C"/>
    <property type="match status" value="1"/>
</dbReference>
<keyword evidence="1 2" id="KW-0238">DNA-binding</keyword>
<dbReference type="Proteomes" id="UP001500021">
    <property type="component" value="Unassembled WGS sequence"/>
</dbReference>
<evidence type="ECO:0000256" key="2">
    <source>
        <dbReference type="PROSITE-ProRule" id="PRU01091"/>
    </source>
</evidence>
<keyword evidence="6" id="KW-1185">Reference proteome</keyword>
<protein>
    <recommendedName>
        <fullName evidence="4">OmpR/PhoB-type domain-containing protein</fullName>
    </recommendedName>
</protein>
<evidence type="ECO:0000256" key="3">
    <source>
        <dbReference type="SAM" id="Phobius"/>
    </source>
</evidence>
<feature type="DNA-binding region" description="OmpR/PhoB-type" evidence="2">
    <location>
        <begin position="1"/>
        <end position="97"/>
    </location>
</feature>
<evidence type="ECO:0000256" key="1">
    <source>
        <dbReference type="ARBA" id="ARBA00023125"/>
    </source>
</evidence>
<evidence type="ECO:0000259" key="4">
    <source>
        <dbReference type="PROSITE" id="PS51755"/>
    </source>
</evidence>
<sequence>MINIGSYVLDQEEMTLSRDGNSVKLEPKVLAVLMYFYQNENRYISMAELHEKVWHDRCVSDAAVRRVIGKLRLLFNDDHKAPNYIQSLPRRGYKLICKTSYVVSNNLNDTAIKKTVNASIPHQKIDSRTENNSRHNYIKTSPSRTTWLEKTFSWGNKTLITLLVTILGLLFIGPLAYRISTLVS</sequence>
<dbReference type="InterPro" id="IPR016032">
    <property type="entry name" value="Sig_transdc_resp-reg_C-effctor"/>
</dbReference>
<dbReference type="PROSITE" id="PS51755">
    <property type="entry name" value="OMPR_PHOB"/>
    <property type="match status" value="1"/>
</dbReference>
<feature type="domain" description="OmpR/PhoB-type" evidence="4">
    <location>
        <begin position="1"/>
        <end position="97"/>
    </location>
</feature>
<dbReference type="InterPro" id="IPR001867">
    <property type="entry name" value="OmpR/PhoB-type_DNA-bd"/>
</dbReference>
<dbReference type="Pfam" id="PF00486">
    <property type="entry name" value="Trans_reg_C"/>
    <property type="match status" value="1"/>
</dbReference>
<reference evidence="5 6" key="1">
    <citation type="journal article" date="2019" name="Int. J. Syst. Evol. Microbiol.">
        <title>The Global Catalogue of Microorganisms (GCM) 10K type strain sequencing project: providing services to taxonomists for standard genome sequencing and annotation.</title>
        <authorList>
            <consortium name="The Broad Institute Genomics Platform"/>
            <consortium name="The Broad Institute Genome Sequencing Center for Infectious Disease"/>
            <person name="Wu L."/>
            <person name="Ma J."/>
        </authorList>
    </citation>
    <scope>NUCLEOTIDE SEQUENCE [LARGE SCALE GENOMIC DNA]</scope>
    <source>
        <strain evidence="5 6">JCM 15608</strain>
    </source>
</reference>
<keyword evidence="3" id="KW-0472">Membrane</keyword>
<proteinExistence type="predicted"/>
<dbReference type="InterPro" id="IPR036388">
    <property type="entry name" value="WH-like_DNA-bd_sf"/>
</dbReference>
<name>A0ABN1L3H9_9GAMM</name>
<keyword evidence="3" id="KW-0812">Transmembrane</keyword>
<dbReference type="EMBL" id="BAAAFA010000001">
    <property type="protein sequence ID" value="GAA0812061.1"/>
    <property type="molecule type" value="Genomic_DNA"/>
</dbReference>
<dbReference type="SUPFAM" id="SSF46894">
    <property type="entry name" value="C-terminal effector domain of the bipartite response regulators"/>
    <property type="match status" value="1"/>
</dbReference>
<keyword evidence="3" id="KW-1133">Transmembrane helix</keyword>